<evidence type="ECO:0000313" key="2">
    <source>
        <dbReference type="EMBL" id="RZF38271.1"/>
    </source>
</evidence>
<sequence length="879" mass="100992">MAVAWLKQDKTNETFVRSSLSPWGLDQFVMSNQEEGPSSSGVADYRNRLRAKNNVDYSYKKRKIRYSNPFAKVVQDKKSKSYNVTTTKNVNHSSSKRKMNYINPYAVGSKKKKVEAYQSRSRNNANESGNEIPSSFSDNPIKKEEDLPYNFRSRKTVNYSLTKVRAKFTVPSTKQLKTDKEDFPVKSEPDTDDAESSSEKDNILMKTVVSEVDEKPIKTTLNEWAHNNNADDSLSGKVIEIGLTENGVIQVENHFKSEKSDELVHMKSPTLKIKAESLEDSGKNVLKPIVSEHTSNIHFAVDEPVEEVSDDVQFIPKPVQIITIDDDDDEETDVRPCSVLSSCADDEVAKSEINSEVIHYLDSCEKTETEIALDEMPQSVTEIDLLSSAKSEPFEPKFGSNEFVTKDEWKHIDWLKEISNLTDSLEFLFRDRNTLEEPNFNFLNWNYLIRCAMEIENKYRQFEFYTFEGLDREVGGIEQLTEEQLEHPYYKNYHPEPELSEDEKEQIELEKDRICEEASGFNNHLWRRPLNGGPFAQTNIPIPKCPEFIHAFTPAGQHVAMKTDADRPPKFRTAWDRRLWDFATIFNFNRYRDDIEEGHYLPASADPELESSVLRLDGTLRTYMNRNRRELLPFEKMLLLNEMKLLYWDKCIKNCLPELENVALCLLDEIIEAPVYVFTMIKFVFIFVTIKKVMLQKRYPALRSKATLLYEKIKENAILREGESLEEHIFPRSRLLHQHYEGACVFDFIRLNARTATKTIINKLIDIVKGPEEDNQVDESQEAEVDGENAIDDDDADDEDDDDEGSDSDEGDDDEDDDDDSDDGYSGTYDEVGSSSSSSFDSDSDHDDFYFDGEDSDDASSSSSSSEDEALMDDIIREE</sequence>
<gene>
    <name evidence="2" type="ORF">LSTR_LSTR008994</name>
</gene>
<accession>A0A482WYL2</accession>
<feature type="region of interest" description="Disordered" evidence="1">
    <location>
        <begin position="110"/>
        <end position="143"/>
    </location>
</feature>
<dbReference type="EMBL" id="QKKF02022725">
    <property type="protein sequence ID" value="RZF38271.1"/>
    <property type="molecule type" value="Genomic_DNA"/>
</dbReference>
<dbReference type="Proteomes" id="UP000291343">
    <property type="component" value="Unassembled WGS sequence"/>
</dbReference>
<feature type="region of interest" description="Disordered" evidence="1">
    <location>
        <begin position="772"/>
        <end position="879"/>
    </location>
</feature>
<feature type="compositionally biased region" description="Polar residues" evidence="1">
    <location>
        <begin position="118"/>
        <end position="138"/>
    </location>
</feature>
<evidence type="ECO:0000256" key="1">
    <source>
        <dbReference type="SAM" id="MobiDB-lite"/>
    </source>
</evidence>
<dbReference type="OrthoDB" id="10487560at2759"/>
<keyword evidence="3" id="KW-1185">Reference proteome</keyword>
<organism evidence="2 3">
    <name type="scientific">Laodelphax striatellus</name>
    <name type="common">Small brown planthopper</name>
    <name type="synonym">Delphax striatella</name>
    <dbReference type="NCBI Taxonomy" id="195883"/>
    <lineage>
        <taxon>Eukaryota</taxon>
        <taxon>Metazoa</taxon>
        <taxon>Ecdysozoa</taxon>
        <taxon>Arthropoda</taxon>
        <taxon>Hexapoda</taxon>
        <taxon>Insecta</taxon>
        <taxon>Pterygota</taxon>
        <taxon>Neoptera</taxon>
        <taxon>Paraneoptera</taxon>
        <taxon>Hemiptera</taxon>
        <taxon>Auchenorrhyncha</taxon>
        <taxon>Fulgoroidea</taxon>
        <taxon>Delphacidae</taxon>
        <taxon>Criomorphinae</taxon>
        <taxon>Laodelphax</taxon>
    </lineage>
</organism>
<feature type="compositionally biased region" description="Acidic residues" evidence="1">
    <location>
        <begin position="842"/>
        <end position="858"/>
    </location>
</feature>
<reference evidence="2 3" key="1">
    <citation type="journal article" date="2017" name="Gigascience">
        <title>Genome sequence of the small brown planthopper, Laodelphax striatellus.</title>
        <authorList>
            <person name="Zhu J."/>
            <person name="Jiang F."/>
            <person name="Wang X."/>
            <person name="Yang P."/>
            <person name="Bao Y."/>
            <person name="Zhao W."/>
            <person name="Wang W."/>
            <person name="Lu H."/>
            <person name="Wang Q."/>
            <person name="Cui N."/>
            <person name="Li J."/>
            <person name="Chen X."/>
            <person name="Luo L."/>
            <person name="Yu J."/>
            <person name="Kang L."/>
            <person name="Cui F."/>
        </authorList>
    </citation>
    <scope>NUCLEOTIDE SEQUENCE [LARGE SCALE GENOMIC DNA]</scope>
    <source>
        <strain evidence="2">Lst14</strain>
    </source>
</reference>
<feature type="compositionally biased region" description="Basic and acidic residues" evidence="1">
    <location>
        <begin position="179"/>
        <end position="189"/>
    </location>
</feature>
<evidence type="ECO:0000313" key="3">
    <source>
        <dbReference type="Proteomes" id="UP000291343"/>
    </source>
</evidence>
<proteinExistence type="predicted"/>
<feature type="region of interest" description="Disordered" evidence="1">
    <location>
        <begin position="179"/>
        <end position="202"/>
    </location>
</feature>
<dbReference type="InParanoid" id="A0A482WYL2"/>
<feature type="compositionally biased region" description="Acidic residues" evidence="1">
    <location>
        <begin position="773"/>
        <end position="823"/>
    </location>
</feature>
<name>A0A482WYL2_LAOST</name>
<dbReference type="AlphaFoldDB" id="A0A482WYL2"/>
<protein>
    <submittedName>
        <fullName evidence="2">Uncharacterized protein</fullName>
    </submittedName>
</protein>
<comment type="caution">
    <text evidence="2">The sequence shown here is derived from an EMBL/GenBank/DDBJ whole genome shotgun (WGS) entry which is preliminary data.</text>
</comment>